<protein>
    <submittedName>
        <fullName evidence="1">Uncharacterized protein</fullName>
    </submittedName>
</protein>
<evidence type="ECO:0000313" key="2">
    <source>
        <dbReference type="Proteomes" id="UP000694407"/>
    </source>
</evidence>
<dbReference type="Proteomes" id="UP000694407">
    <property type="component" value="Unplaced"/>
</dbReference>
<reference evidence="1" key="2">
    <citation type="submission" date="2025-09" db="UniProtKB">
        <authorList>
            <consortium name="Ensembl"/>
        </authorList>
    </citation>
    <scope>IDENTIFICATION</scope>
</reference>
<name>A0A8C6ABH3_MARMA</name>
<sequence>MTKNHVERTPYPTNPLLNAVWQFTARVLTACALYHRHPEVLAWCPLEPEKLLPELVPPALAYPAPVEAYMHWLPSSQVKFQDLNVLSDLLICDDFWHVFCGYQCVLLLPC</sequence>
<keyword evidence="2" id="KW-1185">Reference proteome</keyword>
<accession>A0A8C6ABH3</accession>
<proteinExistence type="predicted"/>
<dbReference type="Ensembl" id="ENSMMMT00000030419.1">
    <property type="protein sequence ID" value="ENSMMMP00000026888.1"/>
    <property type="gene ID" value="ENSMMMG00000023523.1"/>
</dbReference>
<organism evidence="1 2">
    <name type="scientific">Marmota marmota marmota</name>
    <name type="common">Alpine marmot</name>
    <dbReference type="NCBI Taxonomy" id="9994"/>
    <lineage>
        <taxon>Eukaryota</taxon>
        <taxon>Metazoa</taxon>
        <taxon>Chordata</taxon>
        <taxon>Craniata</taxon>
        <taxon>Vertebrata</taxon>
        <taxon>Euteleostomi</taxon>
        <taxon>Mammalia</taxon>
        <taxon>Eutheria</taxon>
        <taxon>Euarchontoglires</taxon>
        <taxon>Glires</taxon>
        <taxon>Rodentia</taxon>
        <taxon>Sciuromorpha</taxon>
        <taxon>Sciuridae</taxon>
        <taxon>Xerinae</taxon>
        <taxon>Marmotini</taxon>
        <taxon>Marmota</taxon>
    </lineage>
</organism>
<dbReference type="AlphaFoldDB" id="A0A8C6ABH3"/>
<evidence type="ECO:0000313" key="1">
    <source>
        <dbReference type="Ensembl" id="ENSMMMP00000026888.1"/>
    </source>
</evidence>
<reference evidence="1" key="1">
    <citation type="submission" date="2025-08" db="UniProtKB">
        <authorList>
            <consortium name="Ensembl"/>
        </authorList>
    </citation>
    <scope>IDENTIFICATION</scope>
</reference>